<name>A0A286GJL9_9ACTN</name>
<feature type="transmembrane region" description="Helical" evidence="2">
    <location>
        <begin position="149"/>
        <end position="169"/>
    </location>
</feature>
<feature type="compositionally biased region" description="Low complexity" evidence="1">
    <location>
        <begin position="101"/>
        <end position="122"/>
    </location>
</feature>
<keyword evidence="4" id="KW-1185">Reference proteome</keyword>
<keyword evidence="2" id="KW-1133">Transmembrane helix</keyword>
<accession>A0A286GJL9</accession>
<organism evidence="3 4">
    <name type="scientific">Blastococcus haudaquaticus</name>
    <dbReference type="NCBI Taxonomy" id="1938745"/>
    <lineage>
        <taxon>Bacteria</taxon>
        <taxon>Bacillati</taxon>
        <taxon>Actinomycetota</taxon>
        <taxon>Actinomycetes</taxon>
        <taxon>Geodermatophilales</taxon>
        <taxon>Geodermatophilaceae</taxon>
        <taxon>Blastococcus</taxon>
    </lineage>
</organism>
<feature type="transmembrane region" description="Helical" evidence="2">
    <location>
        <begin position="242"/>
        <end position="259"/>
    </location>
</feature>
<proteinExistence type="predicted"/>
<evidence type="ECO:0000256" key="1">
    <source>
        <dbReference type="SAM" id="MobiDB-lite"/>
    </source>
</evidence>
<feature type="compositionally biased region" description="Low complexity" evidence="1">
    <location>
        <begin position="1"/>
        <end position="18"/>
    </location>
</feature>
<dbReference type="Proteomes" id="UP000219482">
    <property type="component" value="Unassembled WGS sequence"/>
</dbReference>
<dbReference type="OrthoDB" id="5198792at2"/>
<evidence type="ECO:0000313" key="4">
    <source>
        <dbReference type="Proteomes" id="UP000219482"/>
    </source>
</evidence>
<dbReference type="RefSeq" id="WP_143278407.1">
    <property type="nucleotide sequence ID" value="NZ_OCNK01000001.1"/>
</dbReference>
<evidence type="ECO:0000256" key="2">
    <source>
        <dbReference type="SAM" id="Phobius"/>
    </source>
</evidence>
<evidence type="ECO:0000313" key="3">
    <source>
        <dbReference type="EMBL" id="SOD95718.1"/>
    </source>
</evidence>
<dbReference type="AlphaFoldDB" id="A0A286GJL9"/>
<dbReference type="EMBL" id="OCNK01000001">
    <property type="protein sequence ID" value="SOD95718.1"/>
    <property type="molecule type" value="Genomic_DNA"/>
</dbReference>
<feature type="transmembrane region" description="Helical" evidence="2">
    <location>
        <begin position="181"/>
        <end position="203"/>
    </location>
</feature>
<reference evidence="4" key="1">
    <citation type="submission" date="2017-09" db="EMBL/GenBank/DDBJ databases">
        <authorList>
            <person name="Varghese N."/>
            <person name="Submissions S."/>
        </authorList>
    </citation>
    <scope>NUCLEOTIDE SEQUENCE [LARGE SCALE GENOMIC DNA]</scope>
    <source>
        <strain evidence="4">DSM 44270</strain>
    </source>
</reference>
<sequence length="265" mass="27053">MSSSDPQSPAAPGSAQPPSTRPPSTQEIPVVQPPAGATATQQLPPHPGATTPAPVEPVETLAPTGPVDFVPGLPGIGTPPPPPPVRPTPVPHDEAGPPADAGSTAQAAPHGAAAPAPENPAGPVWPETLESPAVADRPAKRRATWDRPALLGLGLTVVSLALLEIGLTMRGEEVESYWQRIPLWSAFATACVLLGLVAFAAFFPAGNRLRSGPAWRVAAAGLVGLAVFWLLVVLPVVDSDRGFVLTAALAALGGALWIGPRSRKD</sequence>
<protein>
    <submittedName>
        <fullName evidence="3">Uncharacterized protein</fullName>
    </submittedName>
</protein>
<gene>
    <name evidence="3" type="ORF">SAMN06272739_1315</name>
</gene>
<feature type="region of interest" description="Disordered" evidence="1">
    <location>
        <begin position="1"/>
        <end position="128"/>
    </location>
</feature>
<keyword evidence="2" id="KW-0472">Membrane</keyword>
<feature type="transmembrane region" description="Helical" evidence="2">
    <location>
        <begin position="215"/>
        <end position="236"/>
    </location>
</feature>
<keyword evidence="2" id="KW-0812">Transmembrane</keyword>
<feature type="compositionally biased region" description="Pro residues" evidence="1">
    <location>
        <begin position="77"/>
        <end position="90"/>
    </location>
</feature>